<reference evidence="1" key="1">
    <citation type="submission" date="2021-06" db="EMBL/GenBank/DDBJ databases">
        <title>Complete genome sequence of Stenotrophomonas maltophilia phage Philippe.</title>
        <authorList>
            <person name="Vallavanatt I."/>
            <person name="Bartz M."/>
            <person name="Clark J."/>
            <person name="Burrowes B."/>
            <person name="Liu M."/>
            <person name="Gill J."/>
        </authorList>
    </citation>
    <scope>NUCLEOTIDE SEQUENCE</scope>
</reference>
<keyword evidence="2" id="KW-1185">Reference proteome</keyword>
<gene>
    <name evidence="1" type="ORF">CPT_Philippe_046</name>
</gene>
<accession>A0AAE8BI42</accession>
<name>A0AAE8BI42_9CAUD</name>
<dbReference type="EMBL" id="MZ326861">
    <property type="protein sequence ID" value="QYW02245.1"/>
    <property type="molecule type" value="Genomic_DNA"/>
</dbReference>
<evidence type="ECO:0000313" key="2">
    <source>
        <dbReference type="Proteomes" id="UP000827261"/>
    </source>
</evidence>
<evidence type="ECO:0000313" key="1">
    <source>
        <dbReference type="EMBL" id="QYW02245.1"/>
    </source>
</evidence>
<sequence>MVVFGGRTHKKISWAAKWRTTTPECCICVVRSKVHWTYCSTATTCRSTPSFVCHDHVWFIGAASQTDKLVVAIKQKV</sequence>
<organism evidence="1 2">
    <name type="scientific">Stenotrophomonas phage Philippe</name>
    <dbReference type="NCBI Taxonomy" id="2859655"/>
    <lineage>
        <taxon>Viruses</taxon>
        <taxon>Duplodnaviria</taxon>
        <taxon>Heunggongvirae</taxon>
        <taxon>Uroviricota</taxon>
        <taxon>Caudoviricetes</taxon>
        <taxon>Schitoviridae</taxon>
        <taxon>Philippevirus</taxon>
        <taxon>Philippevirus philippe</taxon>
    </lineage>
</organism>
<proteinExistence type="predicted"/>
<dbReference type="Proteomes" id="UP000827261">
    <property type="component" value="Segment"/>
</dbReference>
<protein>
    <submittedName>
        <fullName evidence="1">Uncharacterized protein</fullName>
    </submittedName>
</protein>